<evidence type="ECO:0000256" key="3">
    <source>
        <dbReference type="ARBA" id="ARBA00022989"/>
    </source>
</evidence>
<dbReference type="Gene3D" id="1.20.120.1630">
    <property type="match status" value="1"/>
</dbReference>
<evidence type="ECO:0000256" key="1">
    <source>
        <dbReference type="ARBA" id="ARBA00004127"/>
    </source>
</evidence>
<gene>
    <name evidence="6" type="ORF">E9232_004955</name>
</gene>
<comment type="subcellular location">
    <subcellularLocation>
        <location evidence="1">Endomembrane system</location>
        <topology evidence="1">Multi-pass membrane protein</topology>
    </subcellularLocation>
</comment>
<dbReference type="InterPro" id="IPR007318">
    <property type="entry name" value="Phopholipid_MeTrfase"/>
</dbReference>
<keyword evidence="7" id="KW-1185">Reference proteome</keyword>
<comment type="caution">
    <text evidence="6">The sequence shown here is derived from an EMBL/GenBank/DDBJ whole genome shotgun (WGS) entry which is preliminary data.</text>
</comment>
<dbReference type="InterPro" id="IPR052527">
    <property type="entry name" value="Metal_cation-efflux_comp"/>
</dbReference>
<dbReference type="Pfam" id="PF04191">
    <property type="entry name" value="PEMT"/>
    <property type="match status" value="1"/>
</dbReference>
<feature type="transmembrane region" description="Helical" evidence="5">
    <location>
        <begin position="38"/>
        <end position="61"/>
    </location>
</feature>
<sequence>MAILINGLWAAWLVYWFLAAFGTKPTARRESAASRLSHILPLALAVALLVQPAMAGPVLALPILPRMAGFDIIGAVLVALGLGFAVWARLRLAGNWSGTVTVKQGHELVRSGPYALVRHPIYTGMLLAAAGSAIAIDRWAGLVALALMAIAFIRKTAIEERFMAEAFGPAYAAYSRATARLVPYLW</sequence>
<keyword evidence="3 5" id="KW-1133">Transmembrane helix</keyword>
<evidence type="ECO:0000313" key="6">
    <source>
        <dbReference type="EMBL" id="MDR6292415.1"/>
    </source>
</evidence>
<dbReference type="PANTHER" id="PTHR43847:SF1">
    <property type="entry name" value="BLL3993 PROTEIN"/>
    <property type="match status" value="1"/>
</dbReference>
<dbReference type="RefSeq" id="WP_309798497.1">
    <property type="nucleotide sequence ID" value="NZ_JAVDPW010000009.1"/>
</dbReference>
<protein>
    <submittedName>
        <fullName evidence="6">Protein-S-isoprenylcysteine O-methyltransferase Ste14</fullName>
    </submittedName>
</protein>
<feature type="transmembrane region" description="Helical" evidence="5">
    <location>
        <begin position="121"/>
        <end position="153"/>
    </location>
</feature>
<evidence type="ECO:0000313" key="7">
    <source>
        <dbReference type="Proteomes" id="UP001262410"/>
    </source>
</evidence>
<dbReference type="Proteomes" id="UP001262410">
    <property type="component" value="Unassembled WGS sequence"/>
</dbReference>
<feature type="transmembrane region" description="Helical" evidence="5">
    <location>
        <begin position="68"/>
        <end position="88"/>
    </location>
</feature>
<dbReference type="EMBL" id="JAVDPW010000009">
    <property type="protein sequence ID" value="MDR6292415.1"/>
    <property type="molecule type" value="Genomic_DNA"/>
</dbReference>
<name>A0ABU1JUW8_9PROT</name>
<dbReference type="PANTHER" id="PTHR43847">
    <property type="entry name" value="BLL3993 PROTEIN"/>
    <property type="match status" value="1"/>
</dbReference>
<evidence type="ECO:0000256" key="4">
    <source>
        <dbReference type="ARBA" id="ARBA00023136"/>
    </source>
</evidence>
<proteinExistence type="predicted"/>
<keyword evidence="2 5" id="KW-0812">Transmembrane</keyword>
<accession>A0ABU1JUW8</accession>
<organism evidence="6 7">
    <name type="scientific">Inquilinus ginsengisoli</name>
    <dbReference type="NCBI Taxonomy" id="363840"/>
    <lineage>
        <taxon>Bacteria</taxon>
        <taxon>Pseudomonadati</taxon>
        <taxon>Pseudomonadota</taxon>
        <taxon>Alphaproteobacteria</taxon>
        <taxon>Rhodospirillales</taxon>
        <taxon>Rhodospirillaceae</taxon>
        <taxon>Inquilinus</taxon>
    </lineage>
</organism>
<evidence type="ECO:0000256" key="5">
    <source>
        <dbReference type="SAM" id="Phobius"/>
    </source>
</evidence>
<reference evidence="6 7" key="1">
    <citation type="submission" date="2023-07" db="EMBL/GenBank/DDBJ databases">
        <title>Sorghum-associated microbial communities from plants grown in Nebraska, USA.</title>
        <authorList>
            <person name="Schachtman D."/>
        </authorList>
    </citation>
    <scope>NUCLEOTIDE SEQUENCE [LARGE SCALE GENOMIC DNA]</scope>
    <source>
        <strain evidence="6 7">584</strain>
    </source>
</reference>
<evidence type="ECO:0000256" key="2">
    <source>
        <dbReference type="ARBA" id="ARBA00022692"/>
    </source>
</evidence>
<keyword evidence="4 5" id="KW-0472">Membrane</keyword>